<evidence type="ECO:0000313" key="1">
    <source>
        <dbReference type="EMBL" id="RFT15409.1"/>
    </source>
</evidence>
<dbReference type="AlphaFoldDB" id="A0A3E2BKX4"/>
<comment type="caution">
    <text evidence="1">The sequence shown here is derived from an EMBL/GenBank/DDBJ whole genome shotgun (WGS) entry which is preliminary data.</text>
</comment>
<gene>
    <name evidence="1" type="ORF">OP8BY_0299</name>
</gene>
<name>A0A3E2BKX4_9BACT</name>
<dbReference type="Proteomes" id="UP000257323">
    <property type="component" value="Unassembled WGS sequence"/>
</dbReference>
<organism evidence="1 2">
    <name type="scientific">Candidatus Saccharicenans subterraneus</name>
    <dbReference type="NCBI Taxonomy" id="2508984"/>
    <lineage>
        <taxon>Bacteria</taxon>
        <taxon>Candidatus Aminicenantota</taxon>
        <taxon>Candidatus Aminicenantia</taxon>
        <taxon>Candidatus Aminicenantales</taxon>
        <taxon>Candidatus Saccharicenantaceae</taxon>
        <taxon>Candidatus Saccharicenans</taxon>
    </lineage>
</organism>
<dbReference type="EMBL" id="QUAH01000009">
    <property type="protein sequence ID" value="RFT15409.1"/>
    <property type="molecule type" value="Genomic_DNA"/>
</dbReference>
<protein>
    <submittedName>
        <fullName evidence="1">Uncharacterized protein</fullName>
    </submittedName>
</protein>
<reference evidence="1 2" key="1">
    <citation type="submission" date="2018-08" db="EMBL/GenBank/DDBJ databases">
        <title>Genome analysis of the thermophilic bacterium of the candidate phylum Aminicenantes from deep subsurface aquifer revealed its physiology and ecological role.</title>
        <authorList>
            <person name="Kadnikov V.V."/>
            <person name="Mardanov A.V."/>
            <person name="Beletsky A.V."/>
            <person name="Karnachuk O.V."/>
            <person name="Ravin N.V."/>
        </authorList>
    </citation>
    <scope>NUCLEOTIDE SEQUENCE [LARGE SCALE GENOMIC DNA]</scope>
    <source>
        <strain evidence="1">BY38</strain>
    </source>
</reference>
<accession>A0A3E2BKX4</accession>
<sequence>MESGFRLLVVAEEEPVARRLEIVFRRENGEKLKLVLKKRGGGPPFWSWWEGQIREPGQYRLEMLLGGQTVESKLMTVDSGRPALPETNVFWKAEKDWDRTHENLFSAWLEALFLEASEKDSWPDLNSVLNRPDHNFLHNHLGQNEDGQLKLKPDCADNPFFLRAYFAWKMRLPFGFHECSRGSLAAPPAPGRWFHNELPAGAGNEIQKFARMMRQVMNVVHSGTGRVSLSEDSSDYYPLPLQREALRPGTVYADPYGHTLVVVRWEPQSEARPGVLLAVDAQPDGTVGLKRFWKGNFIFATSEVVGAPGFKAFRPIVRSSGRLRLLSNGEIQQSQDYGYFSLEQRGLGPELFYSNMERLINPRPLDPETALRELFQALYEQLLVRVESVENGEKYMRAHPGQVIPMPSGAGVFLAAGPWEDFSTPNRDLRLLMAMDTIDEFPDKVIAHPEMYRLKASEKPEEVRVRLKKRSAELARSLHISYPRSDGRLQVLTLEEILKRKEAFEMGYNPNDCPEIRWGAPPGSEEMSSCRRRAPAGQRAKMEQLRVWFKKRLHPPT</sequence>
<evidence type="ECO:0000313" key="2">
    <source>
        <dbReference type="Proteomes" id="UP000257323"/>
    </source>
</evidence>
<proteinExistence type="predicted"/>